<evidence type="ECO:0000313" key="11">
    <source>
        <dbReference type="Proteomes" id="UP001497623"/>
    </source>
</evidence>
<keyword evidence="2" id="KW-0479">Metal-binding</keyword>
<evidence type="ECO:0000256" key="8">
    <source>
        <dbReference type="SAM" id="MobiDB-lite"/>
    </source>
</evidence>
<evidence type="ECO:0000256" key="4">
    <source>
        <dbReference type="ARBA" id="ARBA00022771"/>
    </source>
</evidence>
<dbReference type="GO" id="GO:0005634">
    <property type="term" value="C:nucleus"/>
    <property type="evidence" value="ECO:0007669"/>
    <property type="project" value="UniProtKB-SubCell"/>
</dbReference>
<feature type="non-terminal residue" evidence="10">
    <location>
        <position position="110"/>
    </location>
</feature>
<dbReference type="GO" id="GO:0000981">
    <property type="term" value="F:DNA-binding transcription factor activity, RNA polymerase II-specific"/>
    <property type="evidence" value="ECO:0007669"/>
    <property type="project" value="TreeGrafter"/>
</dbReference>
<dbReference type="Gene3D" id="3.30.160.60">
    <property type="entry name" value="Classic Zinc Finger"/>
    <property type="match status" value="2"/>
</dbReference>
<dbReference type="PROSITE" id="PS50157">
    <property type="entry name" value="ZINC_FINGER_C2H2_2"/>
    <property type="match status" value="1"/>
</dbReference>
<protein>
    <recommendedName>
        <fullName evidence="9">C2H2-type domain-containing protein</fullName>
    </recommendedName>
</protein>
<evidence type="ECO:0000256" key="2">
    <source>
        <dbReference type="ARBA" id="ARBA00022723"/>
    </source>
</evidence>
<dbReference type="PANTHER" id="PTHR24394">
    <property type="entry name" value="ZINC FINGER PROTEIN"/>
    <property type="match status" value="1"/>
</dbReference>
<sequence length="110" mass="13161">MGWGMRCNLTAHLRTHTGEKPYQCRLCDMSFSKRINLKTHIRKHTQDISYQSKLKRHKGNKKSDTDSLSEPKVEIKEEQMDYEKSDNDNLFDPNFEVKEEQILWERETDN</sequence>
<proteinExistence type="predicted"/>
<keyword evidence="6" id="KW-0539">Nucleus</keyword>
<evidence type="ECO:0000256" key="3">
    <source>
        <dbReference type="ARBA" id="ARBA00022737"/>
    </source>
</evidence>
<dbReference type="GO" id="GO:0008270">
    <property type="term" value="F:zinc ion binding"/>
    <property type="evidence" value="ECO:0007669"/>
    <property type="project" value="UniProtKB-KW"/>
</dbReference>
<dbReference type="SMART" id="SM00355">
    <property type="entry name" value="ZnF_C2H2"/>
    <property type="match status" value="1"/>
</dbReference>
<accession>A0AAV2RCF5</accession>
<dbReference type="SUPFAM" id="SSF57667">
    <property type="entry name" value="beta-beta-alpha zinc fingers"/>
    <property type="match status" value="1"/>
</dbReference>
<keyword evidence="3" id="KW-0677">Repeat</keyword>
<evidence type="ECO:0000259" key="9">
    <source>
        <dbReference type="PROSITE" id="PS50157"/>
    </source>
</evidence>
<evidence type="ECO:0000256" key="6">
    <source>
        <dbReference type="ARBA" id="ARBA00023242"/>
    </source>
</evidence>
<dbReference type="PANTHER" id="PTHR24394:SF29">
    <property type="entry name" value="MYONEURIN"/>
    <property type="match status" value="1"/>
</dbReference>
<gene>
    <name evidence="10" type="ORF">MNOR_LOCUS22636</name>
</gene>
<feature type="compositionally biased region" description="Basic and acidic residues" evidence="8">
    <location>
        <begin position="61"/>
        <end position="87"/>
    </location>
</feature>
<keyword evidence="4 7" id="KW-0863">Zinc-finger</keyword>
<evidence type="ECO:0000256" key="5">
    <source>
        <dbReference type="ARBA" id="ARBA00022833"/>
    </source>
</evidence>
<reference evidence="10 11" key="1">
    <citation type="submission" date="2024-05" db="EMBL/GenBank/DDBJ databases">
        <authorList>
            <person name="Wallberg A."/>
        </authorList>
    </citation>
    <scope>NUCLEOTIDE SEQUENCE [LARGE SCALE GENOMIC DNA]</scope>
</reference>
<evidence type="ECO:0000313" key="10">
    <source>
        <dbReference type="EMBL" id="CAL4121774.1"/>
    </source>
</evidence>
<feature type="domain" description="C2H2-type" evidence="9">
    <location>
        <begin position="22"/>
        <end position="49"/>
    </location>
</feature>
<keyword evidence="5" id="KW-0862">Zinc</keyword>
<keyword evidence="11" id="KW-1185">Reference proteome</keyword>
<dbReference type="Proteomes" id="UP001497623">
    <property type="component" value="Unassembled WGS sequence"/>
</dbReference>
<dbReference type="FunFam" id="3.30.160.60:FF:001963">
    <property type="entry name" value="Replication initiator 1"/>
    <property type="match status" value="1"/>
</dbReference>
<dbReference type="AlphaFoldDB" id="A0AAV2RCF5"/>
<evidence type="ECO:0000256" key="1">
    <source>
        <dbReference type="ARBA" id="ARBA00004123"/>
    </source>
</evidence>
<evidence type="ECO:0000256" key="7">
    <source>
        <dbReference type="PROSITE-ProRule" id="PRU00042"/>
    </source>
</evidence>
<dbReference type="InterPro" id="IPR013087">
    <property type="entry name" value="Znf_C2H2_type"/>
</dbReference>
<name>A0AAV2RCF5_MEGNR</name>
<dbReference type="PROSITE" id="PS00028">
    <property type="entry name" value="ZINC_FINGER_C2H2_1"/>
    <property type="match status" value="1"/>
</dbReference>
<dbReference type="Pfam" id="PF00096">
    <property type="entry name" value="zf-C2H2"/>
    <property type="match status" value="1"/>
</dbReference>
<feature type="region of interest" description="Disordered" evidence="8">
    <location>
        <begin position="46"/>
        <end position="92"/>
    </location>
</feature>
<dbReference type="InterPro" id="IPR036236">
    <property type="entry name" value="Znf_C2H2_sf"/>
</dbReference>
<organism evidence="10 11">
    <name type="scientific">Meganyctiphanes norvegica</name>
    <name type="common">Northern krill</name>
    <name type="synonym">Thysanopoda norvegica</name>
    <dbReference type="NCBI Taxonomy" id="48144"/>
    <lineage>
        <taxon>Eukaryota</taxon>
        <taxon>Metazoa</taxon>
        <taxon>Ecdysozoa</taxon>
        <taxon>Arthropoda</taxon>
        <taxon>Crustacea</taxon>
        <taxon>Multicrustacea</taxon>
        <taxon>Malacostraca</taxon>
        <taxon>Eumalacostraca</taxon>
        <taxon>Eucarida</taxon>
        <taxon>Euphausiacea</taxon>
        <taxon>Euphausiidae</taxon>
        <taxon>Meganyctiphanes</taxon>
    </lineage>
</organism>
<dbReference type="EMBL" id="CAXKWB010019254">
    <property type="protein sequence ID" value="CAL4121774.1"/>
    <property type="molecule type" value="Genomic_DNA"/>
</dbReference>
<comment type="subcellular location">
    <subcellularLocation>
        <location evidence="1">Nucleus</location>
    </subcellularLocation>
</comment>
<comment type="caution">
    <text evidence="10">The sequence shown here is derived from an EMBL/GenBank/DDBJ whole genome shotgun (WGS) entry which is preliminary data.</text>
</comment>